<accession>A0A1E3E205</accession>
<dbReference type="EMBL" id="CP014039">
    <property type="protein sequence ID" value="AMG00554.1"/>
    <property type="molecule type" value="Genomic_DNA"/>
</dbReference>
<reference evidence="3" key="1">
    <citation type="submission" date="2015-12" db="EMBL/GenBank/DDBJ databases">
        <title>FDA dAtabase for Regulatory Grade micrObial Sequences (FDA-ARGOS): Supporting development and validation of Infectious Disease Dx tests.</title>
        <authorList>
            <person name="Hoffmann M."/>
            <person name="Allard M."/>
            <person name="Evans P."/>
            <person name="Brown E."/>
            <person name="Tallon L.J."/>
            <person name="Sadzewicz L."/>
            <person name="Sengamalay N."/>
            <person name="Ott S."/>
            <person name="Godinez A."/>
            <person name="Nagaraj S."/>
            <person name="Vyas G."/>
            <person name="Aluvathingal J."/>
            <person name="Nadendla S."/>
            <person name="Geyer C."/>
            <person name="Sichtig H."/>
        </authorList>
    </citation>
    <scope>NUCLEOTIDE SEQUENCE [LARGE SCALE GENOMIC DNA]</scope>
    <source>
        <strain evidence="3">ATCC 43516</strain>
    </source>
</reference>
<organism evidence="2 4">
    <name type="scientific">Vibrio harveyi</name>
    <name type="common">Beneckea harveyi</name>
    <dbReference type="NCBI Taxonomy" id="669"/>
    <lineage>
        <taxon>Bacteria</taxon>
        <taxon>Pseudomonadati</taxon>
        <taxon>Pseudomonadota</taxon>
        <taxon>Gammaproteobacteria</taxon>
        <taxon>Vibrionales</taxon>
        <taxon>Vibrionaceae</taxon>
        <taxon>Vibrio</taxon>
    </lineage>
</organism>
<proteinExistence type="predicted"/>
<dbReference type="Proteomes" id="UP000253437">
    <property type="component" value="Unassembled WGS sequence"/>
</dbReference>
<dbReference type="Proteomes" id="UP000067422">
    <property type="component" value="Chromosome 2"/>
</dbReference>
<sequence length="65" mass="7492">MKEKPKKCGEVTMTTQEFYELRKKINELTASQLKSLQGEINLSLNKKESPLLSSEERDMLSKLFA</sequence>
<reference evidence="1" key="2">
    <citation type="submission" date="2018-01" db="EMBL/GenBank/DDBJ databases">
        <title>FDA dAtabase for Regulatory Grade micrObial Sequences (FDA-ARGOS): Supporting development and validation of Infectious Disease Dx tests.</title>
        <authorList>
            <person name="Hoffmann M."/>
            <person name="Allard M."/>
            <person name="Evans P."/>
            <person name="Brown E."/>
            <person name="Tallon L."/>
            <person name="Sadzewicz L."/>
            <person name="Sengamalay N."/>
            <person name="Ott S."/>
            <person name="Godinez A."/>
            <person name="Nagaraj S."/>
            <person name="Vyas G."/>
            <person name="Aluvathingal J."/>
            <person name="Nadendla S."/>
            <person name="Geyer C."/>
            <person name="Sichtig H."/>
        </authorList>
    </citation>
    <scope>NUCLEOTIDE SEQUENCE</scope>
    <source>
        <strain evidence="1">FDAARGOS_107</strain>
    </source>
</reference>
<gene>
    <name evidence="1" type="ORF">AL538_23020</name>
    <name evidence="2" type="ORF">DS957_011160</name>
</gene>
<reference evidence="2 4" key="3">
    <citation type="submission" date="2018-08" db="EMBL/GenBank/DDBJ databases">
        <title>Vibrio harveyi strains pathogenic to white snook Centropomus viridis Lockington (1877) and potential probiotic bacteria.</title>
        <authorList>
            <person name="Soto-Rodriguez S."/>
            <person name="Gomez-Gil B."/>
            <person name="Lozano-Olvera R."/>
        </authorList>
    </citation>
    <scope>NUCLEOTIDE SEQUENCE [LARGE SCALE GENOMIC DNA]</scope>
    <source>
        <strain evidence="2 4">CAIM 1508</strain>
    </source>
</reference>
<dbReference type="AlphaFoldDB" id="A0A1E3E205"/>
<evidence type="ECO:0000313" key="3">
    <source>
        <dbReference type="Proteomes" id="UP000067422"/>
    </source>
</evidence>
<protein>
    <submittedName>
        <fullName evidence="2">Uncharacterized protein</fullName>
    </submittedName>
</protein>
<evidence type="ECO:0000313" key="2">
    <source>
        <dbReference type="EMBL" id="RIW13283.1"/>
    </source>
</evidence>
<dbReference type="KEGG" id="vhr:AL538_23020"/>
<keyword evidence="3" id="KW-1185">Reference proteome</keyword>
<evidence type="ECO:0000313" key="1">
    <source>
        <dbReference type="EMBL" id="AMG00554.1"/>
    </source>
</evidence>
<name>A0A1E3E205_VIBHA</name>
<evidence type="ECO:0000313" key="4">
    <source>
        <dbReference type="Proteomes" id="UP000253437"/>
    </source>
</evidence>
<dbReference type="EMBL" id="QOUW02000031">
    <property type="protein sequence ID" value="RIW13283.1"/>
    <property type="molecule type" value="Genomic_DNA"/>
</dbReference>